<gene>
    <name evidence="1" type="ORF">NLG97_g423</name>
</gene>
<accession>A0ACC1RA26</accession>
<protein>
    <submittedName>
        <fullName evidence="1">Uncharacterized protein</fullName>
    </submittedName>
</protein>
<reference evidence="1" key="1">
    <citation type="submission" date="2022-07" db="EMBL/GenBank/DDBJ databases">
        <title>Genome Sequence of Lecanicillium saksenae.</title>
        <authorList>
            <person name="Buettner E."/>
        </authorList>
    </citation>
    <scope>NUCLEOTIDE SEQUENCE</scope>
    <source>
        <strain evidence="1">VT-O1</strain>
    </source>
</reference>
<evidence type="ECO:0000313" key="2">
    <source>
        <dbReference type="Proteomes" id="UP001148737"/>
    </source>
</evidence>
<dbReference type="EMBL" id="JANAKD010000014">
    <property type="protein sequence ID" value="KAJ3499333.1"/>
    <property type="molecule type" value="Genomic_DNA"/>
</dbReference>
<comment type="caution">
    <text evidence="1">The sequence shown here is derived from an EMBL/GenBank/DDBJ whole genome shotgun (WGS) entry which is preliminary data.</text>
</comment>
<organism evidence="1 2">
    <name type="scientific">Lecanicillium saksenae</name>
    <dbReference type="NCBI Taxonomy" id="468837"/>
    <lineage>
        <taxon>Eukaryota</taxon>
        <taxon>Fungi</taxon>
        <taxon>Dikarya</taxon>
        <taxon>Ascomycota</taxon>
        <taxon>Pezizomycotina</taxon>
        <taxon>Sordariomycetes</taxon>
        <taxon>Hypocreomycetidae</taxon>
        <taxon>Hypocreales</taxon>
        <taxon>Cordycipitaceae</taxon>
        <taxon>Lecanicillium</taxon>
    </lineage>
</organism>
<proteinExistence type="predicted"/>
<keyword evidence="2" id="KW-1185">Reference proteome</keyword>
<dbReference type="Proteomes" id="UP001148737">
    <property type="component" value="Unassembled WGS sequence"/>
</dbReference>
<sequence>MATPPPSPPRSSTLRADLPDDEDEPATLYKIIMTPINFVSFIVSLLLVDIHYTRLRMHTHAESRGRLPNWLHDILYRKQPYEDMRKSSDVGSDVVREPWYYHSKQKKLMKMEAEEAFLLRGRVLVALAVVAAAGSTAALYFLRFLASWLLG</sequence>
<evidence type="ECO:0000313" key="1">
    <source>
        <dbReference type="EMBL" id="KAJ3499333.1"/>
    </source>
</evidence>
<name>A0ACC1RA26_9HYPO</name>